<dbReference type="Proteomes" id="UP001324427">
    <property type="component" value="Unassembled WGS sequence"/>
</dbReference>
<sequence length="354" mass="39927">MSTSLSANVAWAVPVKPDTLCERLDAFMKVLPTIHTLRLCHRFGRGLDVHLTKLPVEIEQTIEALLVKSSNPFDNDRWFTLCEWSEQFECFESRCEPRRHLPDSNSPLSDAADDEVAACEECAEQGVYESDCKNVCKAKSKDRCDECKSGASKQSPELCEKSCAAKKIERKNELAMSFEYGQTWGDIHHHACGQWKKRIDQRNGGGFVKYAEVLRKEFGLAELPRNYRYHNKDELRTTLCYLTLPQVAAIDKAYSTSEDENECGYVGLLAAHAMDVRLPGLVDEARIRSRFHRALRILGLRPYVHPSQRNLALPPQKSGATTEEGAAGGTKKKKVVLELCKSLPRSHRVVIPSY</sequence>
<proteinExistence type="predicted"/>
<dbReference type="EMBL" id="JAVFHQ010000009">
    <property type="protein sequence ID" value="KAK4547866.1"/>
    <property type="molecule type" value="Genomic_DNA"/>
</dbReference>
<organism evidence="1 2">
    <name type="scientific">Oleoguttula mirabilis</name>
    <dbReference type="NCBI Taxonomy" id="1507867"/>
    <lineage>
        <taxon>Eukaryota</taxon>
        <taxon>Fungi</taxon>
        <taxon>Dikarya</taxon>
        <taxon>Ascomycota</taxon>
        <taxon>Pezizomycotina</taxon>
        <taxon>Dothideomycetes</taxon>
        <taxon>Dothideomycetidae</taxon>
        <taxon>Mycosphaerellales</taxon>
        <taxon>Teratosphaeriaceae</taxon>
        <taxon>Oleoguttula</taxon>
    </lineage>
</organism>
<dbReference type="AlphaFoldDB" id="A0AAV9JQZ0"/>
<protein>
    <submittedName>
        <fullName evidence="1">Uncharacterized protein</fullName>
    </submittedName>
</protein>
<comment type="caution">
    <text evidence="1">The sequence shown here is derived from an EMBL/GenBank/DDBJ whole genome shotgun (WGS) entry which is preliminary data.</text>
</comment>
<name>A0AAV9JQZ0_9PEZI</name>
<keyword evidence="2" id="KW-1185">Reference proteome</keyword>
<evidence type="ECO:0000313" key="1">
    <source>
        <dbReference type="EMBL" id="KAK4547866.1"/>
    </source>
</evidence>
<evidence type="ECO:0000313" key="2">
    <source>
        <dbReference type="Proteomes" id="UP001324427"/>
    </source>
</evidence>
<accession>A0AAV9JQZ0</accession>
<gene>
    <name evidence="1" type="ORF">LTR36_010585</name>
</gene>
<reference evidence="1 2" key="1">
    <citation type="submission" date="2021-11" db="EMBL/GenBank/DDBJ databases">
        <title>Black yeast isolated from Biological Soil Crust.</title>
        <authorList>
            <person name="Kurbessoian T."/>
        </authorList>
    </citation>
    <scope>NUCLEOTIDE SEQUENCE [LARGE SCALE GENOMIC DNA]</scope>
    <source>
        <strain evidence="1 2">CCFEE 5522</strain>
    </source>
</reference>